<dbReference type="Gene3D" id="3.30.70.920">
    <property type="match status" value="1"/>
</dbReference>
<keyword evidence="1" id="KW-0805">Transcription regulation</keyword>
<dbReference type="PANTHER" id="PTHR30154">
    <property type="entry name" value="LEUCINE-RESPONSIVE REGULATORY PROTEIN"/>
    <property type="match status" value="1"/>
</dbReference>
<dbReference type="SUPFAM" id="SSF54909">
    <property type="entry name" value="Dimeric alpha+beta barrel"/>
    <property type="match status" value="1"/>
</dbReference>
<evidence type="ECO:0000259" key="4">
    <source>
        <dbReference type="Pfam" id="PF01037"/>
    </source>
</evidence>
<dbReference type="Pfam" id="PF13384">
    <property type="entry name" value="HTH_23"/>
    <property type="match status" value="1"/>
</dbReference>
<evidence type="ECO:0000313" key="6">
    <source>
        <dbReference type="EMBL" id="MDT0304247.1"/>
    </source>
</evidence>
<feature type="domain" description="HTH asnC-type" evidence="5">
    <location>
        <begin position="7"/>
        <end position="47"/>
    </location>
</feature>
<evidence type="ECO:0000256" key="1">
    <source>
        <dbReference type="ARBA" id="ARBA00023015"/>
    </source>
</evidence>
<keyword evidence="7" id="KW-1185">Reference proteome</keyword>
<dbReference type="PANTHER" id="PTHR30154:SF34">
    <property type="entry name" value="TRANSCRIPTIONAL REGULATOR AZLB"/>
    <property type="match status" value="1"/>
</dbReference>
<dbReference type="SMART" id="SM00344">
    <property type="entry name" value="HTH_ASNC"/>
    <property type="match status" value="1"/>
</dbReference>
<proteinExistence type="predicted"/>
<dbReference type="InterPro" id="IPR000485">
    <property type="entry name" value="AsnC-type_HTH_dom"/>
</dbReference>
<organism evidence="6 7">
    <name type="scientific">Streptomonospora wellingtoniae</name>
    <dbReference type="NCBI Taxonomy" id="3075544"/>
    <lineage>
        <taxon>Bacteria</taxon>
        <taxon>Bacillati</taxon>
        <taxon>Actinomycetota</taxon>
        <taxon>Actinomycetes</taxon>
        <taxon>Streptosporangiales</taxon>
        <taxon>Nocardiopsidaceae</taxon>
        <taxon>Streptomonospora</taxon>
    </lineage>
</organism>
<feature type="domain" description="Transcription regulator AsnC/Lrp ligand binding" evidence="4">
    <location>
        <begin position="72"/>
        <end position="141"/>
    </location>
</feature>
<accession>A0ABU2KY71</accession>
<evidence type="ECO:0000256" key="2">
    <source>
        <dbReference type="ARBA" id="ARBA00023125"/>
    </source>
</evidence>
<dbReference type="InterPro" id="IPR011008">
    <property type="entry name" value="Dimeric_a/b-barrel"/>
</dbReference>
<evidence type="ECO:0000256" key="3">
    <source>
        <dbReference type="ARBA" id="ARBA00023163"/>
    </source>
</evidence>
<reference evidence="7" key="1">
    <citation type="submission" date="2023-07" db="EMBL/GenBank/DDBJ databases">
        <title>30 novel species of actinomycetes from the DSMZ collection.</title>
        <authorList>
            <person name="Nouioui I."/>
        </authorList>
    </citation>
    <scope>NUCLEOTIDE SEQUENCE [LARGE SCALE GENOMIC DNA]</scope>
    <source>
        <strain evidence="7">DSM 45055</strain>
    </source>
</reference>
<keyword evidence="2" id="KW-0238">DNA-binding</keyword>
<dbReference type="InterPro" id="IPR036388">
    <property type="entry name" value="WH-like_DNA-bd_sf"/>
</dbReference>
<dbReference type="EMBL" id="JAVREK010000023">
    <property type="protein sequence ID" value="MDT0304247.1"/>
    <property type="molecule type" value="Genomic_DNA"/>
</dbReference>
<dbReference type="InterPro" id="IPR019887">
    <property type="entry name" value="Tscrpt_reg_AsnC/Lrp_C"/>
</dbReference>
<dbReference type="InterPro" id="IPR019888">
    <property type="entry name" value="Tscrpt_reg_AsnC-like"/>
</dbReference>
<dbReference type="Gene3D" id="1.10.10.10">
    <property type="entry name" value="Winged helix-like DNA-binding domain superfamily/Winged helix DNA-binding domain"/>
    <property type="match status" value="2"/>
</dbReference>
<keyword evidence="3" id="KW-0804">Transcription</keyword>
<dbReference type="Pfam" id="PF13404">
    <property type="entry name" value="HTH_AsnC-type"/>
    <property type="match status" value="1"/>
</dbReference>
<evidence type="ECO:0000313" key="7">
    <source>
        <dbReference type="Proteomes" id="UP001183226"/>
    </source>
</evidence>
<dbReference type="RefSeq" id="WP_311546745.1">
    <property type="nucleotide sequence ID" value="NZ_JAVREK010000023.1"/>
</dbReference>
<protein>
    <submittedName>
        <fullName evidence="6">Lrp/AsnC family transcriptional regulator</fullName>
    </submittedName>
</protein>
<name>A0ABU2KY71_9ACTN</name>
<sequence length="351" mass="38195">MQEYASLDELDLSIVSALQLEPRGTWSRIGSALGVDAVTVARRWAQMADSGSAWITCSPGPSQYTVLCTAFIDVQCEAGRTSEVAAAVSAMAQVATVEHVSGNRDLYLTVFVPDLAALSGFLLDVLAGLPGVRETRTQIATRVYAEGSGWDLRALDSQQRAKMEESGTSKASTVNSRYSLTDRDRELAARLSYNGRESYTDLAAHLGVGVSTVRRWLRHLIVDGHLSIRCEIARPLSDWPVSASVWSDVAAGDLDRVAQLVASLAETRMCMTLTGGPANLLFSVWLRTAGDLQRLEMELARRVPAMTIVDRAVAFRHIKRMGRLLDREERSIGTVPVDAWDVPAAPAPPRV</sequence>
<dbReference type="Pfam" id="PF01037">
    <property type="entry name" value="AsnC_trans_reg"/>
    <property type="match status" value="1"/>
</dbReference>
<gene>
    <name evidence="6" type="ORF">RM446_19180</name>
</gene>
<comment type="caution">
    <text evidence="6">The sequence shown here is derived from an EMBL/GenBank/DDBJ whole genome shotgun (WGS) entry which is preliminary data.</text>
</comment>
<dbReference type="Proteomes" id="UP001183226">
    <property type="component" value="Unassembled WGS sequence"/>
</dbReference>
<evidence type="ECO:0000259" key="5">
    <source>
        <dbReference type="Pfam" id="PF13404"/>
    </source>
</evidence>